<keyword evidence="3" id="KW-0560">Oxidoreductase</keyword>
<name>A0ABU8WMD5_9BURK</name>
<evidence type="ECO:0000313" key="4">
    <source>
        <dbReference type="Proteomes" id="UP001385892"/>
    </source>
</evidence>
<dbReference type="PANTHER" id="PTHR12879">
    <property type="entry name" value="SPHINGOLIPID DELTA 4 DESATURASE/C-4 HYDROXYLASE PROTEIN DES2"/>
    <property type="match status" value="1"/>
</dbReference>
<proteinExistence type="predicted"/>
<evidence type="ECO:0000313" key="3">
    <source>
        <dbReference type="EMBL" id="MEJ8848687.1"/>
    </source>
</evidence>
<keyword evidence="1" id="KW-0812">Transmembrane</keyword>
<dbReference type="RefSeq" id="WP_340343810.1">
    <property type="nucleotide sequence ID" value="NZ_JBBKZT010000008.1"/>
</dbReference>
<accession>A0ABU8WMD5</accession>
<comment type="caution">
    <text evidence="3">The sequence shown here is derived from an EMBL/GenBank/DDBJ whole genome shotgun (WGS) entry which is preliminary data.</text>
</comment>
<dbReference type="InterPro" id="IPR005804">
    <property type="entry name" value="FA_desaturase_dom"/>
</dbReference>
<dbReference type="CDD" id="cd03510">
    <property type="entry name" value="Rhizobitoxine-FADS-like"/>
    <property type="match status" value="1"/>
</dbReference>
<feature type="transmembrane region" description="Helical" evidence="1">
    <location>
        <begin position="37"/>
        <end position="62"/>
    </location>
</feature>
<sequence length="307" mass="35129">MAVAPRARPEDFFTDAEWAALTARSSWRGPWLVAHCWGVIGLAMAMGVLWPVTIPLAVLIIGTRQLGLFILMHDGAHAVLHRNRKVNDWLAYWLCSSTLRVYRPYHLQHHRFVQQAEDPDLVLSAPFPITRDSLWRKVVRDLSGQTFVKQRFGHWLAAFKARKPGDSMVALVAQELAKDGRFLIGNGLFFALFAAAGYGWVWLAMWLLPMMTWLPLISRIRNIAEHALVREGESDPMRQARTTHASWLERMLVAPYWVNYHCEHHMFTSLPCWSLPKAHRLLQRKGIAARMETQSGYVRLMTLATAA</sequence>
<reference evidence="3 4" key="1">
    <citation type="submission" date="2024-03" db="EMBL/GenBank/DDBJ databases">
        <title>Novel species of the genus Variovorax.</title>
        <authorList>
            <person name="Liu Q."/>
            <person name="Xin Y.-H."/>
        </authorList>
    </citation>
    <scope>NUCLEOTIDE SEQUENCE [LARGE SCALE GENOMIC DNA]</scope>
    <source>
        <strain evidence="3 4">KACC 18900</strain>
    </source>
</reference>
<evidence type="ECO:0000259" key="2">
    <source>
        <dbReference type="Pfam" id="PF00487"/>
    </source>
</evidence>
<dbReference type="EMBL" id="JBBKZT010000008">
    <property type="protein sequence ID" value="MEJ8848687.1"/>
    <property type="molecule type" value="Genomic_DNA"/>
</dbReference>
<keyword evidence="1" id="KW-0472">Membrane</keyword>
<protein>
    <submittedName>
        <fullName evidence="3">Fatty acid desaturase family protein</fullName>
        <ecNumber evidence="3">1.14.19.-</ecNumber>
    </submittedName>
</protein>
<dbReference type="GO" id="GO:0016491">
    <property type="term" value="F:oxidoreductase activity"/>
    <property type="evidence" value="ECO:0007669"/>
    <property type="project" value="UniProtKB-KW"/>
</dbReference>
<dbReference type="Pfam" id="PF00487">
    <property type="entry name" value="FA_desaturase"/>
    <property type="match status" value="1"/>
</dbReference>
<keyword evidence="1" id="KW-1133">Transmembrane helix</keyword>
<organism evidence="3 4">
    <name type="scientific">Variovorax rhizosphaerae</name>
    <dbReference type="NCBI Taxonomy" id="1836200"/>
    <lineage>
        <taxon>Bacteria</taxon>
        <taxon>Pseudomonadati</taxon>
        <taxon>Pseudomonadota</taxon>
        <taxon>Betaproteobacteria</taxon>
        <taxon>Burkholderiales</taxon>
        <taxon>Comamonadaceae</taxon>
        <taxon>Variovorax</taxon>
    </lineage>
</organism>
<evidence type="ECO:0000256" key="1">
    <source>
        <dbReference type="SAM" id="Phobius"/>
    </source>
</evidence>
<feature type="domain" description="Fatty acid desaturase" evidence="2">
    <location>
        <begin position="53"/>
        <end position="284"/>
    </location>
</feature>
<dbReference type="Proteomes" id="UP001385892">
    <property type="component" value="Unassembled WGS sequence"/>
</dbReference>
<dbReference type="EC" id="1.14.19.-" evidence="3"/>
<keyword evidence="4" id="KW-1185">Reference proteome</keyword>
<feature type="transmembrane region" description="Helical" evidence="1">
    <location>
        <begin position="188"/>
        <end position="208"/>
    </location>
</feature>
<dbReference type="PANTHER" id="PTHR12879:SF8">
    <property type="entry name" value="SPHINGOLIPID DELTA(4)-DESATURASE DES1"/>
    <property type="match status" value="1"/>
</dbReference>
<gene>
    <name evidence="3" type="ORF">WKW82_18665</name>
</gene>